<dbReference type="Pfam" id="PF23500">
    <property type="entry name" value="DUF7133"/>
    <property type="match status" value="1"/>
</dbReference>
<dbReference type="SUPFAM" id="SSF46626">
    <property type="entry name" value="Cytochrome c"/>
    <property type="match status" value="1"/>
</dbReference>
<dbReference type="Pfam" id="PF00034">
    <property type="entry name" value="Cytochrom_C"/>
    <property type="match status" value="1"/>
</dbReference>
<dbReference type="GO" id="GO:0020037">
    <property type="term" value="F:heme binding"/>
    <property type="evidence" value="ECO:0007669"/>
    <property type="project" value="InterPro"/>
</dbReference>
<dbReference type="Gene3D" id="1.25.10.10">
    <property type="entry name" value="Leucine-rich Repeat Variant"/>
    <property type="match status" value="1"/>
</dbReference>
<sequence precursor="true">MIIRRLRTCLMASLWSMGCSAAIADDPQYADQLPRIAPTAAADSIEKLRVADGFRVDLVASEPLVNSPVAIEWDASGAMFVCEMRGYSEDRDDGVSRITRLRDTDGDGVYDARTIFADGLAWPTGLFPYDGGLFIGDAPDLWYMKDTDGDGVADQKQRVLTGFGTSNVQGLMNSFRWGLDNRIHIACSSTGGDIRPAYSDPNSSTVSIRGRDLALNPRTFQFEPTSGAAQHGMSFDDWGRKFVSSNSDHLQQVLYDEQDIAGNPYVITPPARISIAADGPQAEVYRDSPVEPWRILRTQLRVSGKASGPIEGGGRAAGYFTGATGVTIYRGDAWPNQWKGLAVVGDVGGNLIHRKRLHPDGIRFIGKRIDQESEFVTSSDIWFRPAQFANAPDGTLHVIDVYREVIEHPKSLPPEIKKHLDLTAGRDRGRIYRISAIDSDPKQVTWLQNQPTDVLVQNLASPNAWHRETAARLIYQRRDLDATAAIRALAETCPDPLGRMHAMYALDGLDSLSEADLLIALGDDHPQVRRHAVRLARSVIADPSKVSSPITDALFALSDDESIEVRYQLAFTMSEFSGPRKVDTLASMIQHDLDSPDIRFAVAIAIGADADALRTKLQNSDRFEGPNAQVFLKSLKEQIDARSRSPHATTDQNAPTADRSTDAGPATAQTEQQKEKRTEWIRKYRPVLQMAADTNRGKELFKQHCSACHIVEGVGNAVGPNLVAVQTRGAETLLTGILAPNREVNPQYLGFVVLTNQGQVFSGMLVDENRNSVTLRGSDGKAQTVLKIDIDQMRSTGLSIMPEGFEEKLDGQAMADLIQYLMNAS</sequence>
<dbReference type="SUPFAM" id="SSF48371">
    <property type="entry name" value="ARM repeat"/>
    <property type="match status" value="1"/>
</dbReference>
<dbReference type="Gene3D" id="1.10.760.10">
    <property type="entry name" value="Cytochrome c-like domain"/>
    <property type="match status" value="1"/>
</dbReference>
<evidence type="ECO:0000256" key="4">
    <source>
        <dbReference type="PROSITE-ProRule" id="PRU00433"/>
    </source>
</evidence>
<dbReference type="InterPro" id="IPR009056">
    <property type="entry name" value="Cyt_c-like_dom"/>
</dbReference>
<dbReference type="InterPro" id="IPR011041">
    <property type="entry name" value="Quinoprot_gluc/sorb_DH_b-prop"/>
</dbReference>
<dbReference type="NCBIfam" id="TIGR02603">
    <property type="entry name" value="CxxCH_TIGR02603"/>
    <property type="match status" value="1"/>
</dbReference>
<dbReference type="Gene3D" id="2.120.10.30">
    <property type="entry name" value="TolB, C-terminal domain"/>
    <property type="match status" value="1"/>
</dbReference>
<dbReference type="Pfam" id="PF13646">
    <property type="entry name" value="HEAT_2"/>
    <property type="match status" value="1"/>
</dbReference>
<dbReference type="GO" id="GO:0009055">
    <property type="term" value="F:electron transfer activity"/>
    <property type="evidence" value="ECO:0007669"/>
    <property type="project" value="InterPro"/>
</dbReference>
<dbReference type="InterPro" id="IPR055557">
    <property type="entry name" value="DUF7133"/>
</dbReference>
<dbReference type="InterPro" id="IPR036909">
    <property type="entry name" value="Cyt_c-like_dom_sf"/>
</dbReference>
<evidence type="ECO:0000259" key="7">
    <source>
        <dbReference type="PROSITE" id="PS51007"/>
    </source>
</evidence>
<dbReference type="PROSITE" id="PS51007">
    <property type="entry name" value="CYTC"/>
    <property type="match status" value="1"/>
</dbReference>
<dbReference type="InterPro" id="IPR013428">
    <property type="entry name" value="Membrane-bound_put_N"/>
</dbReference>
<keyword evidence="2 4" id="KW-0479">Metal-binding</keyword>
<dbReference type="InterPro" id="IPR016024">
    <property type="entry name" value="ARM-type_fold"/>
</dbReference>
<keyword evidence="9" id="KW-1185">Reference proteome</keyword>
<dbReference type="KEGG" id="rlc:K227x_25000"/>
<dbReference type="AlphaFoldDB" id="A0A517NAF7"/>
<dbReference type="OrthoDB" id="230287at2"/>
<reference evidence="8 9" key="1">
    <citation type="submission" date="2019-02" db="EMBL/GenBank/DDBJ databases">
        <title>Deep-cultivation of Planctomycetes and their phenomic and genomic characterization uncovers novel biology.</title>
        <authorList>
            <person name="Wiegand S."/>
            <person name="Jogler M."/>
            <person name="Boedeker C."/>
            <person name="Pinto D."/>
            <person name="Vollmers J."/>
            <person name="Rivas-Marin E."/>
            <person name="Kohn T."/>
            <person name="Peeters S.H."/>
            <person name="Heuer A."/>
            <person name="Rast P."/>
            <person name="Oberbeckmann S."/>
            <person name="Bunk B."/>
            <person name="Jeske O."/>
            <person name="Meyerdierks A."/>
            <person name="Storesund J.E."/>
            <person name="Kallscheuer N."/>
            <person name="Luecker S."/>
            <person name="Lage O.M."/>
            <person name="Pohl T."/>
            <person name="Merkel B.J."/>
            <person name="Hornburger P."/>
            <person name="Mueller R.-W."/>
            <person name="Bruemmer F."/>
            <person name="Labrenz M."/>
            <person name="Spormann A.M."/>
            <person name="Op den Camp H."/>
            <person name="Overmann J."/>
            <person name="Amann R."/>
            <person name="Jetten M.S.M."/>
            <person name="Mascher T."/>
            <person name="Medema M.H."/>
            <person name="Devos D.P."/>
            <person name="Kaster A.-K."/>
            <person name="Ovreas L."/>
            <person name="Rohde M."/>
            <person name="Galperin M.Y."/>
            <person name="Jogler C."/>
        </authorList>
    </citation>
    <scope>NUCLEOTIDE SEQUENCE [LARGE SCALE GENOMIC DNA]</scope>
    <source>
        <strain evidence="8 9">K22_7</strain>
    </source>
</reference>
<dbReference type="Proteomes" id="UP000318538">
    <property type="component" value="Chromosome"/>
</dbReference>
<evidence type="ECO:0000256" key="6">
    <source>
        <dbReference type="SAM" id="SignalP"/>
    </source>
</evidence>
<feature type="chain" id="PRO_5021774473" evidence="6">
    <location>
        <begin position="25"/>
        <end position="825"/>
    </location>
</feature>
<evidence type="ECO:0000256" key="2">
    <source>
        <dbReference type="ARBA" id="ARBA00022723"/>
    </source>
</evidence>
<dbReference type="InterPro" id="IPR011989">
    <property type="entry name" value="ARM-like"/>
</dbReference>
<dbReference type="SUPFAM" id="SSF50952">
    <property type="entry name" value="Soluble quinoprotein glucose dehydrogenase"/>
    <property type="match status" value="1"/>
</dbReference>
<accession>A0A517NAF7</accession>
<dbReference type="NCBIfam" id="TIGR02604">
    <property type="entry name" value="Piru_Ver_Nterm"/>
    <property type="match status" value="1"/>
</dbReference>
<feature type="compositionally biased region" description="Polar residues" evidence="5">
    <location>
        <begin position="646"/>
        <end position="655"/>
    </location>
</feature>
<dbReference type="PROSITE" id="PS51257">
    <property type="entry name" value="PROKAR_LIPOPROTEIN"/>
    <property type="match status" value="1"/>
</dbReference>
<evidence type="ECO:0000256" key="1">
    <source>
        <dbReference type="ARBA" id="ARBA00022617"/>
    </source>
</evidence>
<keyword evidence="6" id="KW-0732">Signal</keyword>
<keyword evidence="1 4" id="KW-0349">Heme</keyword>
<dbReference type="InterPro" id="IPR011042">
    <property type="entry name" value="6-blade_b-propeller_TolB-like"/>
</dbReference>
<dbReference type="PANTHER" id="PTHR33546:SF1">
    <property type="entry name" value="LARGE, MULTIFUNCTIONAL SECRETED PROTEIN"/>
    <property type="match status" value="1"/>
</dbReference>
<dbReference type="PANTHER" id="PTHR33546">
    <property type="entry name" value="LARGE, MULTIFUNCTIONAL SECRETED PROTEIN-RELATED"/>
    <property type="match status" value="1"/>
</dbReference>
<feature type="domain" description="Cytochrome c" evidence="7">
    <location>
        <begin position="692"/>
        <end position="825"/>
    </location>
</feature>
<evidence type="ECO:0000256" key="3">
    <source>
        <dbReference type="ARBA" id="ARBA00023004"/>
    </source>
</evidence>
<protein>
    <submittedName>
        <fullName evidence="8">Cytochrome c</fullName>
    </submittedName>
</protein>
<dbReference type="EMBL" id="CP036525">
    <property type="protein sequence ID" value="QDT04112.1"/>
    <property type="molecule type" value="Genomic_DNA"/>
</dbReference>
<evidence type="ECO:0000313" key="9">
    <source>
        <dbReference type="Proteomes" id="UP000318538"/>
    </source>
</evidence>
<dbReference type="InterPro" id="IPR013427">
    <property type="entry name" value="Haem-bd_dom_put"/>
</dbReference>
<organism evidence="8 9">
    <name type="scientific">Rubripirellula lacrimiformis</name>
    <dbReference type="NCBI Taxonomy" id="1930273"/>
    <lineage>
        <taxon>Bacteria</taxon>
        <taxon>Pseudomonadati</taxon>
        <taxon>Planctomycetota</taxon>
        <taxon>Planctomycetia</taxon>
        <taxon>Pirellulales</taxon>
        <taxon>Pirellulaceae</taxon>
        <taxon>Rubripirellula</taxon>
    </lineage>
</organism>
<keyword evidence="3 4" id="KW-0408">Iron</keyword>
<dbReference type="RefSeq" id="WP_145169643.1">
    <property type="nucleotide sequence ID" value="NZ_CP036525.1"/>
</dbReference>
<name>A0A517NAF7_9BACT</name>
<gene>
    <name evidence="8" type="ORF">K227x_25000</name>
</gene>
<feature type="signal peptide" evidence="6">
    <location>
        <begin position="1"/>
        <end position="24"/>
    </location>
</feature>
<dbReference type="GO" id="GO:0046872">
    <property type="term" value="F:metal ion binding"/>
    <property type="evidence" value="ECO:0007669"/>
    <property type="project" value="UniProtKB-KW"/>
</dbReference>
<feature type="region of interest" description="Disordered" evidence="5">
    <location>
        <begin position="641"/>
        <end position="680"/>
    </location>
</feature>
<proteinExistence type="predicted"/>
<evidence type="ECO:0000313" key="8">
    <source>
        <dbReference type="EMBL" id="QDT04112.1"/>
    </source>
</evidence>
<evidence type="ECO:0000256" key="5">
    <source>
        <dbReference type="SAM" id="MobiDB-lite"/>
    </source>
</evidence>